<dbReference type="Proteomes" id="UP000031802">
    <property type="component" value="Unassembled WGS sequence"/>
</dbReference>
<reference evidence="2" key="1">
    <citation type="submission" date="2014-04" db="EMBL/GenBank/DDBJ databases">
        <title>Whole-Genome optical mapping and complete genome sequence of Sphingobacterium deserti sp. nov., a new spaces isolated from desert in the west of China.</title>
        <authorList>
            <person name="Teng C."/>
            <person name="Zhou Z."/>
            <person name="Li X."/>
            <person name="Chen M."/>
            <person name="Lin M."/>
            <person name="Wang L."/>
            <person name="Su S."/>
            <person name="Zhang C."/>
            <person name="Zhang W."/>
        </authorList>
    </citation>
    <scope>NUCLEOTIDE SEQUENCE [LARGE SCALE GENOMIC DNA]</scope>
    <source>
        <strain evidence="2">ACCC05744</strain>
    </source>
</reference>
<evidence type="ECO:0000313" key="2">
    <source>
        <dbReference type="Proteomes" id="UP000031802"/>
    </source>
</evidence>
<organism evidence="1 2">
    <name type="scientific">Sphingobacterium deserti</name>
    <dbReference type="NCBI Taxonomy" id="1229276"/>
    <lineage>
        <taxon>Bacteria</taxon>
        <taxon>Pseudomonadati</taxon>
        <taxon>Bacteroidota</taxon>
        <taxon>Sphingobacteriia</taxon>
        <taxon>Sphingobacteriales</taxon>
        <taxon>Sphingobacteriaceae</taxon>
        <taxon>Sphingobacterium</taxon>
    </lineage>
</organism>
<keyword evidence="2" id="KW-1185">Reference proteome</keyword>
<dbReference type="RefSeq" id="WP_206538019.1">
    <property type="nucleotide sequence ID" value="NZ_JJMU01000029.1"/>
</dbReference>
<name>A0A0B8T788_9SPHI</name>
<reference evidence="1 2" key="2">
    <citation type="journal article" date="2015" name="PLoS ONE">
        <title>Whole-Genome Optical Mapping and Finished Genome Sequence of Sphingobacterium deserti sp. nov., a New Species Isolated from the Western Desert of China.</title>
        <authorList>
            <person name="Teng C."/>
            <person name="Zhou Z."/>
            <person name="Molnar I."/>
            <person name="Li X."/>
            <person name="Tang R."/>
            <person name="Chen M."/>
            <person name="Wang L."/>
            <person name="Su S."/>
            <person name="Zhang W."/>
            <person name="Lin M."/>
        </authorList>
    </citation>
    <scope>NUCLEOTIDE SEQUENCE [LARGE SCALE GENOMIC DNA]</scope>
    <source>
        <strain evidence="2">ACCC05744</strain>
    </source>
</reference>
<proteinExistence type="predicted"/>
<comment type="caution">
    <text evidence="1">The sequence shown here is derived from an EMBL/GenBank/DDBJ whole genome shotgun (WGS) entry which is preliminary data.</text>
</comment>
<dbReference type="EMBL" id="JJMU01000029">
    <property type="protein sequence ID" value="KGE14244.1"/>
    <property type="molecule type" value="Genomic_DNA"/>
</dbReference>
<dbReference type="STRING" id="1229276.DI53_2074"/>
<sequence length="65" mass="7335">MAKINVHHTEITVISIADSDYISLTDMANAKEGDSRAADVIKNLLRTSYALEFLSIWEQINNVHF</sequence>
<dbReference type="AlphaFoldDB" id="A0A0B8T788"/>
<gene>
    <name evidence="1" type="ORF">DI53_2074</name>
</gene>
<accession>A0A0B8T788</accession>
<dbReference type="PATRIC" id="fig|1229276.3.peg.2134"/>
<protein>
    <submittedName>
        <fullName evidence="1">Uncharacterized protein</fullName>
    </submittedName>
</protein>
<evidence type="ECO:0000313" key="1">
    <source>
        <dbReference type="EMBL" id="KGE14244.1"/>
    </source>
</evidence>